<feature type="domain" description="THIF-type NAD/FAD binding fold" evidence="1">
    <location>
        <begin position="8"/>
        <end position="68"/>
    </location>
</feature>
<dbReference type="Gene3D" id="3.40.50.720">
    <property type="entry name" value="NAD(P)-binding Rossmann-like Domain"/>
    <property type="match status" value="1"/>
</dbReference>
<dbReference type="GO" id="GO:0019948">
    <property type="term" value="F:SUMO activating enzyme activity"/>
    <property type="evidence" value="ECO:0007669"/>
    <property type="project" value="TreeGrafter"/>
</dbReference>
<dbReference type="Pfam" id="PF00899">
    <property type="entry name" value="ThiF"/>
    <property type="match status" value="1"/>
</dbReference>
<dbReference type="InterPro" id="IPR000594">
    <property type="entry name" value="ThiF_NAD_FAD-bd"/>
</dbReference>
<dbReference type="GO" id="GO:0005737">
    <property type="term" value="C:cytoplasm"/>
    <property type="evidence" value="ECO:0007669"/>
    <property type="project" value="TreeGrafter"/>
</dbReference>
<evidence type="ECO:0000313" key="2">
    <source>
        <dbReference type="EMBL" id="ROT63748.1"/>
    </source>
</evidence>
<dbReference type="InterPro" id="IPR045886">
    <property type="entry name" value="ThiF/MoeB/HesA"/>
</dbReference>
<reference evidence="2 3" key="2">
    <citation type="submission" date="2019-01" db="EMBL/GenBank/DDBJ databases">
        <title>The decoding of complex shrimp genome reveals the adaptation for benthos swimmer, frequently molting mechanism and breeding impact on genome.</title>
        <authorList>
            <person name="Sun Y."/>
            <person name="Gao Y."/>
            <person name="Yu Y."/>
        </authorList>
    </citation>
    <scope>NUCLEOTIDE SEQUENCE [LARGE SCALE GENOMIC DNA]</scope>
    <source>
        <tissue evidence="2">Muscle</tissue>
    </source>
</reference>
<dbReference type="GO" id="GO:0031510">
    <property type="term" value="C:SUMO activating enzyme complex"/>
    <property type="evidence" value="ECO:0007669"/>
    <property type="project" value="TreeGrafter"/>
</dbReference>
<dbReference type="AlphaFoldDB" id="A0A3R7LUY5"/>
<gene>
    <name evidence="2" type="ORF">C7M84_018345</name>
</gene>
<dbReference type="STRING" id="6689.A0A3R7LUY5"/>
<dbReference type="PANTHER" id="PTHR10953">
    <property type="entry name" value="UBIQUITIN-ACTIVATING ENZYME E1"/>
    <property type="match status" value="1"/>
</dbReference>
<keyword evidence="3" id="KW-1185">Reference proteome</keyword>
<proteinExistence type="predicted"/>
<reference evidence="2 3" key="1">
    <citation type="submission" date="2018-04" db="EMBL/GenBank/DDBJ databases">
        <authorList>
            <person name="Zhang X."/>
            <person name="Yuan J."/>
            <person name="Li F."/>
            <person name="Xiang J."/>
        </authorList>
    </citation>
    <scope>NUCLEOTIDE SEQUENCE [LARGE SCALE GENOMIC DNA]</scope>
    <source>
        <tissue evidence="2">Muscle</tissue>
    </source>
</reference>
<dbReference type="GO" id="GO:0016925">
    <property type="term" value="P:protein sumoylation"/>
    <property type="evidence" value="ECO:0007669"/>
    <property type="project" value="TreeGrafter"/>
</dbReference>
<evidence type="ECO:0000313" key="3">
    <source>
        <dbReference type="Proteomes" id="UP000283509"/>
    </source>
</evidence>
<dbReference type="InterPro" id="IPR035985">
    <property type="entry name" value="Ubiquitin-activating_enz"/>
</dbReference>
<sequence>MATHVAGIFDENLRNSVKSCKVLVVGAGGIGCELLKNLVLTGFEDIEVIDLDTIDVSNLNRQFLFQNNMLAVARQRFQENLHFVSTLKLILKPTMTLLQRQNMECHFIKSSHW</sequence>
<organism evidence="2 3">
    <name type="scientific">Penaeus vannamei</name>
    <name type="common">Whiteleg shrimp</name>
    <name type="synonym">Litopenaeus vannamei</name>
    <dbReference type="NCBI Taxonomy" id="6689"/>
    <lineage>
        <taxon>Eukaryota</taxon>
        <taxon>Metazoa</taxon>
        <taxon>Ecdysozoa</taxon>
        <taxon>Arthropoda</taxon>
        <taxon>Crustacea</taxon>
        <taxon>Multicrustacea</taxon>
        <taxon>Malacostraca</taxon>
        <taxon>Eumalacostraca</taxon>
        <taxon>Eucarida</taxon>
        <taxon>Decapoda</taxon>
        <taxon>Dendrobranchiata</taxon>
        <taxon>Penaeoidea</taxon>
        <taxon>Penaeidae</taxon>
        <taxon>Penaeus</taxon>
    </lineage>
</organism>
<dbReference type="OrthoDB" id="10255449at2759"/>
<dbReference type="PANTHER" id="PTHR10953:SF5">
    <property type="entry name" value="SUMO-ACTIVATING ENZYME SUBUNIT 2"/>
    <property type="match status" value="1"/>
</dbReference>
<dbReference type="Proteomes" id="UP000283509">
    <property type="component" value="Unassembled WGS sequence"/>
</dbReference>
<accession>A0A3R7LUY5</accession>
<name>A0A3R7LUY5_PENVA</name>
<dbReference type="SUPFAM" id="SSF69572">
    <property type="entry name" value="Activating enzymes of the ubiquitin-like proteins"/>
    <property type="match status" value="1"/>
</dbReference>
<dbReference type="EMBL" id="QCYY01003384">
    <property type="protein sequence ID" value="ROT63748.1"/>
    <property type="molecule type" value="Genomic_DNA"/>
</dbReference>
<evidence type="ECO:0000259" key="1">
    <source>
        <dbReference type="Pfam" id="PF00899"/>
    </source>
</evidence>
<comment type="caution">
    <text evidence="2">The sequence shown here is derived from an EMBL/GenBank/DDBJ whole genome shotgun (WGS) entry which is preliminary data.</text>
</comment>
<protein>
    <submittedName>
        <fullName evidence="2">SUMO-activating enzyme subunit 2</fullName>
    </submittedName>
</protein>